<keyword evidence="1" id="KW-1133">Transmembrane helix</keyword>
<feature type="transmembrane region" description="Helical" evidence="1">
    <location>
        <begin position="67"/>
        <end position="84"/>
    </location>
</feature>
<reference evidence="3 4" key="1">
    <citation type="submission" date="2019-02" db="EMBL/GenBank/DDBJ databases">
        <title>Paenibacillus sp. nov., isolated from surface-sterilized tissue of Thalictrum simplex L.</title>
        <authorList>
            <person name="Tuo L."/>
        </authorList>
    </citation>
    <scope>NUCLEOTIDE SEQUENCE [LARGE SCALE GENOMIC DNA]</scope>
    <source>
        <strain evidence="3 4">N2SHLJ1</strain>
    </source>
</reference>
<keyword evidence="1" id="KW-0812">Transmembrane</keyword>
<protein>
    <recommendedName>
        <fullName evidence="2">Transposase DDE domain-containing protein</fullName>
    </recommendedName>
</protein>
<keyword evidence="4" id="KW-1185">Reference proteome</keyword>
<dbReference type="OrthoDB" id="192297at2"/>
<organism evidence="3 4">
    <name type="scientific">Paenibacillus thalictri</name>
    <dbReference type="NCBI Taxonomy" id="2527873"/>
    <lineage>
        <taxon>Bacteria</taxon>
        <taxon>Bacillati</taxon>
        <taxon>Bacillota</taxon>
        <taxon>Bacilli</taxon>
        <taxon>Bacillales</taxon>
        <taxon>Paenibacillaceae</taxon>
        <taxon>Paenibacillus</taxon>
    </lineage>
</organism>
<sequence>MKNGKTVIADRGYDMNNILELIKEHQAIAVIPSRKHRKIQRKCDWWLYKKRHLVECLFNKLKHYRRLALVTINLPVHLWAFYHWPLFCYG</sequence>
<dbReference type="EMBL" id="SIRE01000015">
    <property type="protein sequence ID" value="TBL76157.1"/>
    <property type="molecule type" value="Genomic_DNA"/>
</dbReference>
<evidence type="ECO:0000313" key="3">
    <source>
        <dbReference type="EMBL" id="TBL76157.1"/>
    </source>
</evidence>
<evidence type="ECO:0000313" key="4">
    <source>
        <dbReference type="Proteomes" id="UP000293142"/>
    </source>
</evidence>
<evidence type="ECO:0000256" key="1">
    <source>
        <dbReference type="SAM" id="Phobius"/>
    </source>
</evidence>
<accession>A0A4Q9DLW7</accession>
<name>A0A4Q9DLW7_9BACL</name>
<evidence type="ECO:0000259" key="2">
    <source>
        <dbReference type="Pfam" id="PF13586"/>
    </source>
</evidence>
<dbReference type="Pfam" id="PF13586">
    <property type="entry name" value="DDE_Tnp_1_2"/>
    <property type="match status" value="1"/>
</dbReference>
<proteinExistence type="predicted"/>
<dbReference type="AlphaFoldDB" id="A0A4Q9DLW7"/>
<keyword evidence="1" id="KW-0472">Membrane</keyword>
<gene>
    <name evidence="3" type="ORF">EYB31_21565</name>
</gene>
<dbReference type="InterPro" id="IPR025668">
    <property type="entry name" value="Tnp_DDE_dom"/>
</dbReference>
<feature type="domain" description="Transposase DDE" evidence="2">
    <location>
        <begin position="7"/>
        <end position="71"/>
    </location>
</feature>
<comment type="caution">
    <text evidence="3">The sequence shown here is derived from an EMBL/GenBank/DDBJ whole genome shotgun (WGS) entry which is preliminary data.</text>
</comment>
<dbReference type="Proteomes" id="UP000293142">
    <property type="component" value="Unassembled WGS sequence"/>
</dbReference>